<organism evidence="1 2">
    <name type="scientific">Trichonephila clavipes</name>
    <name type="common">Golden silk orbweaver</name>
    <name type="synonym">Nephila clavipes</name>
    <dbReference type="NCBI Taxonomy" id="2585209"/>
    <lineage>
        <taxon>Eukaryota</taxon>
        <taxon>Metazoa</taxon>
        <taxon>Ecdysozoa</taxon>
        <taxon>Arthropoda</taxon>
        <taxon>Chelicerata</taxon>
        <taxon>Arachnida</taxon>
        <taxon>Araneae</taxon>
        <taxon>Araneomorphae</taxon>
        <taxon>Entelegynae</taxon>
        <taxon>Araneoidea</taxon>
        <taxon>Nephilidae</taxon>
        <taxon>Trichonephila</taxon>
    </lineage>
</organism>
<accession>A0A8X6SR68</accession>
<reference evidence="1" key="1">
    <citation type="submission" date="2020-08" db="EMBL/GenBank/DDBJ databases">
        <title>Multicomponent nature underlies the extraordinary mechanical properties of spider dragline silk.</title>
        <authorList>
            <person name="Kono N."/>
            <person name="Nakamura H."/>
            <person name="Mori M."/>
            <person name="Yoshida Y."/>
            <person name="Ohtoshi R."/>
            <person name="Malay A.D."/>
            <person name="Moran D.A.P."/>
            <person name="Tomita M."/>
            <person name="Numata K."/>
            <person name="Arakawa K."/>
        </authorList>
    </citation>
    <scope>NUCLEOTIDE SEQUENCE</scope>
</reference>
<dbReference type="AlphaFoldDB" id="A0A8X6SR68"/>
<evidence type="ECO:0000313" key="1">
    <source>
        <dbReference type="EMBL" id="GFY12966.1"/>
    </source>
</evidence>
<evidence type="ECO:0000313" key="2">
    <source>
        <dbReference type="Proteomes" id="UP000887159"/>
    </source>
</evidence>
<protein>
    <submittedName>
        <fullName evidence="1">Uncharacterized protein</fullName>
    </submittedName>
</protein>
<dbReference type="Proteomes" id="UP000887159">
    <property type="component" value="Unassembled WGS sequence"/>
</dbReference>
<name>A0A8X6SR68_TRICX</name>
<sequence length="149" mass="17234">MLAWSSTIYHHYSNSKKEAVGQADLRYRFVPIALVWLYSFNPKKQIIETVIPRISAIAPIIADKDILKFVQCSKNVIDADYDDENEMNNAAPVPTSSEMRNIMKSMRNYLDAHSNGEMNIEMNDIEHFVVNWMLKKDNTKKNTRSFSKS</sequence>
<gene>
    <name evidence="1" type="ORF">TNCV_665321</name>
</gene>
<comment type="caution">
    <text evidence="1">The sequence shown here is derived from an EMBL/GenBank/DDBJ whole genome shotgun (WGS) entry which is preliminary data.</text>
</comment>
<keyword evidence="2" id="KW-1185">Reference proteome</keyword>
<proteinExistence type="predicted"/>
<dbReference type="EMBL" id="BMAU01021319">
    <property type="protein sequence ID" value="GFY12966.1"/>
    <property type="molecule type" value="Genomic_DNA"/>
</dbReference>